<organism evidence="12 13">
    <name type="scientific">Paralimibaculum aggregatum</name>
    <dbReference type="NCBI Taxonomy" id="3036245"/>
    <lineage>
        <taxon>Bacteria</taxon>
        <taxon>Pseudomonadati</taxon>
        <taxon>Pseudomonadota</taxon>
        <taxon>Alphaproteobacteria</taxon>
        <taxon>Rhodobacterales</taxon>
        <taxon>Paracoccaceae</taxon>
        <taxon>Paralimibaculum</taxon>
    </lineage>
</organism>
<comment type="catalytic activity">
    <reaction evidence="10">
        <text>L-isoleucine + 2-oxoglutarate = (S)-3-methyl-2-oxopentanoate + L-glutamate</text>
        <dbReference type="Rhea" id="RHEA:24801"/>
        <dbReference type="ChEBI" id="CHEBI:16810"/>
        <dbReference type="ChEBI" id="CHEBI:29985"/>
        <dbReference type="ChEBI" id="CHEBI:35146"/>
        <dbReference type="ChEBI" id="CHEBI:58045"/>
        <dbReference type="EC" id="2.6.1.42"/>
    </reaction>
</comment>
<dbReference type="InterPro" id="IPR050571">
    <property type="entry name" value="Class-IV_PLP-Dep_Aminotrnsfr"/>
</dbReference>
<dbReference type="PANTHER" id="PTHR42743:SF11">
    <property type="entry name" value="AMINODEOXYCHORISMATE LYASE"/>
    <property type="match status" value="1"/>
</dbReference>
<evidence type="ECO:0000313" key="13">
    <source>
        <dbReference type="Proteomes" id="UP001239909"/>
    </source>
</evidence>
<dbReference type="Proteomes" id="UP001239909">
    <property type="component" value="Unassembled WGS sequence"/>
</dbReference>
<comment type="catalytic activity">
    <reaction evidence="9">
        <text>L-valine + 2-oxoglutarate = 3-methyl-2-oxobutanoate + L-glutamate</text>
        <dbReference type="Rhea" id="RHEA:24813"/>
        <dbReference type="ChEBI" id="CHEBI:11851"/>
        <dbReference type="ChEBI" id="CHEBI:16810"/>
        <dbReference type="ChEBI" id="CHEBI:29985"/>
        <dbReference type="ChEBI" id="CHEBI:57762"/>
        <dbReference type="EC" id="2.6.1.42"/>
    </reaction>
</comment>
<gene>
    <name evidence="12" type="ORF">LNKW23_04690</name>
</gene>
<dbReference type="InterPro" id="IPR001544">
    <property type="entry name" value="Aminotrans_IV"/>
</dbReference>
<dbReference type="EC" id="2.6.1.42" evidence="6"/>
<evidence type="ECO:0000256" key="9">
    <source>
        <dbReference type="ARBA" id="ARBA00048212"/>
    </source>
</evidence>
<evidence type="ECO:0000256" key="7">
    <source>
        <dbReference type="ARBA" id="ARBA00014472"/>
    </source>
</evidence>
<dbReference type="InterPro" id="IPR043132">
    <property type="entry name" value="BCAT-like_C"/>
</dbReference>
<dbReference type="Gene3D" id="3.30.470.10">
    <property type="match status" value="1"/>
</dbReference>
<dbReference type="EMBL" id="BSYI01000003">
    <property type="protein sequence ID" value="GMG81256.1"/>
    <property type="molecule type" value="Genomic_DNA"/>
</dbReference>
<evidence type="ECO:0000256" key="3">
    <source>
        <dbReference type="ARBA" id="ARBA00004931"/>
    </source>
</evidence>
<evidence type="ECO:0000256" key="10">
    <source>
        <dbReference type="ARBA" id="ARBA00048798"/>
    </source>
</evidence>
<dbReference type="RefSeq" id="WP_285669918.1">
    <property type="nucleotide sequence ID" value="NZ_BSYI01000003.1"/>
</dbReference>
<keyword evidence="13" id="KW-1185">Reference proteome</keyword>
<comment type="similarity">
    <text evidence="5">Belongs to the class-IV pyridoxal-phosphate-dependent aminotransferase family.</text>
</comment>
<comment type="pathway">
    <text evidence="2">Amino-acid biosynthesis; L-isoleucine biosynthesis; L-isoleucine from 2-oxobutanoate: step 4/4.</text>
</comment>
<accession>A0ABQ6LD15</accession>
<dbReference type="SUPFAM" id="SSF56752">
    <property type="entry name" value="D-aminoacid aminotransferase-like PLP-dependent enzymes"/>
    <property type="match status" value="1"/>
</dbReference>
<evidence type="ECO:0000256" key="2">
    <source>
        <dbReference type="ARBA" id="ARBA00004824"/>
    </source>
</evidence>
<name>A0ABQ6LD15_9RHOB</name>
<dbReference type="Pfam" id="PF01063">
    <property type="entry name" value="Aminotran_4"/>
    <property type="match status" value="1"/>
</dbReference>
<dbReference type="Gene3D" id="3.20.10.10">
    <property type="entry name" value="D-amino Acid Aminotransferase, subunit A, domain 2"/>
    <property type="match status" value="1"/>
</dbReference>
<comment type="catalytic activity">
    <reaction evidence="11">
        <text>L-leucine + 2-oxoglutarate = 4-methyl-2-oxopentanoate + L-glutamate</text>
        <dbReference type="Rhea" id="RHEA:18321"/>
        <dbReference type="ChEBI" id="CHEBI:16810"/>
        <dbReference type="ChEBI" id="CHEBI:17865"/>
        <dbReference type="ChEBI" id="CHEBI:29985"/>
        <dbReference type="ChEBI" id="CHEBI:57427"/>
        <dbReference type="EC" id="2.6.1.42"/>
    </reaction>
</comment>
<evidence type="ECO:0000256" key="1">
    <source>
        <dbReference type="ARBA" id="ARBA00003109"/>
    </source>
</evidence>
<keyword evidence="12" id="KW-0032">Aminotransferase</keyword>
<comment type="function">
    <text evidence="1">Acts on leucine, isoleucine and valine.</text>
</comment>
<keyword evidence="8" id="KW-0028">Amino-acid biosynthesis</keyword>
<comment type="pathway">
    <text evidence="4">Amino-acid biosynthesis; L-leucine biosynthesis; L-leucine from 3-methyl-2-oxobutanoate: step 4/4.</text>
</comment>
<reference evidence="12 13" key="1">
    <citation type="submission" date="2023-04" db="EMBL/GenBank/DDBJ databases">
        <title>Marinoamorphus aggregata gen. nov., sp. Nov., isolate from tissue of brittle star Ophioplocus japonicus.</title>
        <authorList>
            <person name="Kawano K."/>
            <person name="Sawayama S."/>
            <person name="Nakagawa S."/>
        </authorList>
    </citation>
    <scope>NUCLEOTIDE SEQUENCE [LARGE SCALE GENOMIC DNA]</scope>
    <source>
        <strain evidence="12 13">NKW23</strain>
    </source>
</reference>
<dbReference type="InterPro" id="IPR043131">
    <property type="entry name" value="BCAT-like_N"/>
</dbReference>
<evidence type="ECO:0000256" key="5">
    <source>
        <dbReference type="ARBA" id="ARBA00009320"/>
    </source>
</evidence>
<evidence type="ECO:0000313" key="12">
    <source>
        <dbReference type="EMBL" id="GMG81256.1"/>
    </source>
</evidence>
<protein>
    <recommendedName>
        <fullName evidence="7">Probable branched-chain-amino-acid aminotransferase</fullName>
        <ecNumber evidence="6">2.6.1.42</ecNumber>
    </recommendedName>
</protein>
<keyword evidence="8" id="KW-0100">Branched-chain amino acid biosynthesis</keyword>
<evidence type="ECO:0000256" key="8">
    <source>
        <dbReference type="ARBA" id="ARBA00023304"/>
    </source>
</evidence>
<evidence type="ECO:0000256" key="4">
    <source>
        <dbReference type="ARBA" id="ARBA00005072"/>
    </source>
</evidence>
<evidence type="ECO:0000256" key="11">
    <source>
        <dbReference type="ARBA" id="ARBA00049229"/>
    </source>
</evidence>
<dbReference type="PANTHER" id="PTHR42743">
    <property type="entry name" value="AMINO-ACID AMINOTRANSFERASE"/>
    <property type="match status" value="1"/>
</dbReference>
<keyword evidence="12" id="KW-0808">Transferase</keyword>
<evidence type="ECO:0000256" key="6">
    <source>
        <dbReference type="ARBA" id="ARBA00013053"/>
    </source>
</evidence>
<proteinExistence type="inferred from homology"/>
<comment type="pathway">
    <text evidence="3">Amino-acid biosynthesis; L-valine biosynthesis; L-valine from pyruvate: step 4/4.</text>
</comment>
<sequence>MYRFANGAAWIGGELVPVAEARIPVTDWALTHSDVVYDVVPVWDGAFFRLDDHLARFRASMEAWRLAPPEGPEVIRAALHAVVAASGLRAAYVAMVAARGQPLVPGERDPRRCANHFYAWCVPYVHVFGADAAARGVRLHIAEGVRRIPPDSVDPRAKNYHWGDFTRGLFEAKDAGADSVVLLDHAGNLTEGPGFNVFAVIGGRLVTPAEGCLEGITRATLLELAAAEGIDTETRALPRSELAEAQEMLACTSGGGPVPVTHLDGHVFANGAEGPVTARLRAAYWARMAEADWRTPVAYPSAAPAS</sequence>
<dbReference type="InterPro" id="IPR036038">
    <property type="entry name" value="Aminotransferase-like"/>
</dbReference>
<comment type="caution">
    <text evidence="12">The sequence shown here is derived from an EMBL/GenBank/DDBJ whole genome shotgun (WGS) entry which is preliminary data.</text>
</comment>
<dbReference type="GO" id="GO:0008483">
    <property type="term" value="F:transaminase activity"/>
    <property type="evidence" value="ECO:0007669"/>
    <property type="project" value="UniProtKB-KW"/>
</dbReference>